<dbReference type="AlphaFoldDB" id="A0A6L5G973"/>
<protein>
    <submittedName>
        <fullName evidence="4">DUF916 domain-containing protein</fullName>
    </submittedName>
</protein>
<dbReference type="RefSeq" id="WP_153025381.1">
    <property type="nucleotide sequence ID" value="NZ_WIAO01000012.1"/>
</dbReference>
<keyword evidence="2" id="KW-0812">Transmembrane</keyword>
<keyword evidence="2" id="KW-1133">Transmembrane helix</keyword>
<keyword evidence="5" id="KW-1185">Reference proteome</keyword>
<feature type="region of interest" description="Disordered" evidence="1">
    <location>
        <begin position="42"/>
        <end position="69"/>
    </location>
</feature>
<organism evidence="4 5">
    <name type="scientific">Glycomyces albidus</name>
    <dbReference type="NCBI Taxonomy" id="2656774"/>
    <lineage>
        <taxon>Bacteria</taxon>
        <taxon>Bacillati</taxon>
        <taxon>Actinomycetota</taxon>
        <taxon>Actinomycetes</taxon>
        <taxon>Glycomycetales</taxon>
        <taxon>Glycomycetaceae</taxon>
        <taxon>Glycomyces</taxon>
    </lineage>
</organism>
<dbReference type="EMBL" id="WIAO01000012">
    <property type="protein sequence ID" value="MQM26204.1"/>
    <property type="molecule type" value="Genomic_DNA"/>
</dbReference>
<reference evidence="4 5" key="1">
    <citation type="submission" date="2019-10" db="EMBL/GenBank/DDBJ databases">
        <title>Glycomyces albidus sp. nov., a novel actinomycete isolated from rhizosphere soil of wheat (Triticum aestivum L.).</title>
        <authorList>
            <person name="Qian L."/>
        </authorList>
    </citation>
    <scope>NUCLEOTIDE SEQUENCE [LARGE SCALE GENOMIC DNA]</scope>
    <source>
        <strain evidence="4 5">NEAU-7082</strain>
    </source>
</reference>
<evidence type="ECO:0000256" key="2">
    <source>
        <dbReference type="SAM" id="Phobius"/>
    </source>
</evidence>
<keyword evidence="3" id="KW-0732">Signal</keyword>
<feature type="signal peptide" evidence="3">
    <location>
        <begin position="1"/>
        <end position="43"/>
    </location>
</feature>
<keyword evidence="2" id="KW-0472">Membrane</keyword>
<sequence>MSRTIPTARAPRARPVNSARAARTAALLATALASLLAANPAAAQEEQPAEPAPATWGVNPSSQDGPDGRAAFDYALDPGETVIDFVGVSNFSTEPITLRLYASDAYTSESGAFDLLPSDQEPVDVGSWIGFNEDTLTIAPQTRLDVPFALTVPADATPGDHVGGIVAAVTEEATDASDAEVLVERRVGARVHLRVSGELDPRLSPDTEDVTYHYDWNPARPGTVAFDFAVENAGNVRLQGELVARVAGPWDLLSEEVVIAELPQILPGDRYEGTAEITGVWPLARLDVELIVRPEAVDPADLESRLASTAAETTLWAPPWPQAAVAAALALLVWIAVKIRKRKRRKETHDAPAASKERAET</sequence>
<gene>
    <name evidence="4" type="ORF">GFD30_11565</name>
</gene>
<feature type="chain" id="PRO_5027102362" evidence="3">
    <location>
        <begin position="44"/>
        <end position="361"/>
    </location>
</feature>
<name>A0A6L5G973_9ACTN</name>
<dbReference type="Proteomes" id="UP000477750">
    <property type="component" value="Unassembled WGS sequence"/>
</dbReference>
<evidence type="ECO:0000256" key="3">
    <source>
        <dbReference type="SAM" id="SignalP"/>
    </source>
</evidence>
<feature type="transmembrane region" description="Helical" evidence="2">
    <location>
        <begin position="320"/>
        <end position="337"/>
    </location>
</feature>
<comment type="caution">
    <text evidence="4">The sequence shown here is derived from an EMBL/GenBank/DDBJ whole genome shotgun (WGS) entry which is preliminary data.</text>
</comment>
<evidence type="ECO:0000256" key="1">
    <source>
        <dbReference type="SAM" id="MobiDB-lite"/>
    </source>
</evidence>
<evidence type="ECO:0000313" key="5">
    <source>
        <dbReference type="Proteomes" id="UP000477750"/>
    </source>
</evidence>
<proteinExistence type="predicted"/>
<accession>A0A6L5G973</accession>
<evidence type="ECO:0000313" key="4">
    <source>
        <dbReference type="EMBL" id="MQM26204.1"/>
    </source>
</evidence>